<protein>
    <recommendedName>
        <fullName evidence="4">Outer membrane protein assembly factor BamC</fullName>
    </recommendedName>
</protein>
<keyword evidence="1" id="KW-0472">Membrane</keyword>
<reference evidence="2 3" key="1">
    <citation type="submission" date="2018-10" db="EMBL/GenBank/DDBJ databases">
        <title>Genome sequence of the corn leaf aphid (Rhopalosiphum maidis Fitch).</title>
        <authorList>
            <person name="Chen W."/>
            <person name="Shakir S."/>
            <person name="Bigham M."/>
            <person name="Fei Z."/>
            <person name="Jander G."/>
        </authorList>
    </citation>
    <scope>NUCLEOTIDE SEQUENCE [LARGE SCALE GENOMIC DNA]</scope>
    <source>
        <strain evidence="2 3">BTI</strain>
    </source>
</reference>
<evidence type="ECO:0000313" key="2">
    <source>
        <dbReference type="EMBL" id="AYN24414.1"/>
    </source>
</evidence>
<name>A0A3G2I4T2_BUCRM</name>
<dbReference type="OrthoDB" id="6554624at2"/>
<dbReference type="PROSITE" id="PS51257">
    <property type="entry name" value="PROKAR_LIPOPROTEIN"/>
    <property type="match status" value="1"/>
</dbReference>
<dbReference type="EMBL" id="CP032759">
    <property type="protein sequence ID" value="AYN24414.1"/>
    <property type="molecule type" value="Genomic_DNA"/>
</dbReference>
<keyword evidence="1" id="KW-0812">Transmembrane</keyword>
<dbReference type="RefSeq" id="WP_158360921.1">
    <property type="nucleotide sequence ID" value="NZ_CP032759.1"/>
</dbReference>
<evidence type="ECO:0000313" key="3">
    <source>
        <dbReference type="Proteomes" id="UP000271533"/>
    </source>
</evidence>
<keyword evidence="1" id="KW-1133">Transmembrane helix</keyword>
<dbReference type="Proteomes" id="UP000271533">
    <property type="component" value="Chromosome"/>
</dbReference>
<gene>
    <name evidence="2" type="ORF">D8S97_00185</name>
</gene>
<organism evidence="2 3">
    <name type="scientific">Buchnera aphidicola subsp. Rhopalosiphum maidis</name>
    <dbReference type="NCBI Taxonomy" id="118109"/>
    <lineage>
        <taxon>Bacteria</taxon>
        <taxon>Pseudomonadati</taxon>
        <taxon>Pseudomonadota</taxon>
        <taxon>Gammaproteobacteria</taxon>
        <taxon>Enterobacterales</taxon>
        <taxon>Erwiniaceae</taxon>
        <taxon>Buchnera</taxon>
    </lineage>
</organism>
<accession>A0A3G2I4T2</accession>
<proteinExistence type="predicted"/>
<sequence>MLIFKRYNFFLKITITIFQISIFSLITSCTLKKNDILFKNENNKIQLKKLIIPKGINIPSKNQEYYIPYTQEDLNKKNYDIFPPV</sequence>
<feature type="transmembrane region" description="Helical" evidence="1">
    <location>
        <begin position="7"/>
        <end position="26"/>
    </location>
</feature>
<evidence type="ECO:0000256" key="1">
    <source>
        <dbReference type="SAM" id="Phobius"/>
    </source>
</evidence>
<evidence type="ECO:0008006" key="4">
    <source>
        <dbReference type="Google" id="ProtNLM"/>
    </source>
</evidence>
<dbReference type="AlphaFoldDB" id="A0A3G2I4T2"/>